<organism evidence="2 3">
    <name type="scientific">Nocardiopsis gilva YIM 90087</name>
    <dbReference type="NCBI Taxonomy" id="1235441"/>
    <lineage>
        <taxon>Bacteria</taxon>
        <taxon>Bacillati</taxon>
        <taxon>Actinomycetota</taxon>
        <taxon>Actinomycetes</taxon>
        <taxon>Streptosporangiales</taxon>
        <taxon>Nocardiopsidaceae</taxon>
        <taxon>Nocardiopsis</taxon>
    </lineage>
</organism>
<dbReference type="KEGG" id="ngv:CDO52_07855"/>
<dbReference type="Proteomes" id="UP000215005">
    <property type="component" value="Chromosome"/>
</dbReference>
<dbReference type="SUPFAM" id="SSF53474">
    <property type="entry name" value="alpha/beta-Hydrolases"/>
    <property type="match status" value="1"/>
</dbReference>
<dbReference type="InterPro" id="IPR029058">
    <property type="entry name" value="AB_hydrolase_fold"/>
</dbReference>
<dbReference type="AlphaFoldDB" id="A0A223S3L1"/>
<keyword evidence="3" id="KW-1185">Reference proteome</keyword>
<dbReference type="Pfam" id="PF06259">
    <property type="entry name" value="Abhydrolase_8"/>
    <property type="match status" value="1"/>
</dbReference>
<dbReference type="Gene3D" id="3.40.50.1820">
    <property type="entry name" value="alpha/beta hydrolase"/>
    <property type="match status" value="1"/>
</dbReference>
<dbReference type="EMBL" id="CP022753">
    <property type="protein sequence ID" value="ASU82708.1"/>
    <property type="molecule type" value="Genomic_DNA"/>
</dbReference>
<dbReference type="InterPro" id="IPR010427">
    <property type="entry name" value="DUF1023"/>
</dbReference>
<gene>
    <name evidence="2" type="ORF">CDO52_07855</name>
</gene>
<name>A0A223S3L1_9ACTN</name>
<proteinExistence type="predicted"/>
<evidence type="ECO:0000313" key="3">
    <source>
        <dbReference type="Proteomes" id="UP000215005"/>
    </source>
</evidence>
<evidence type="ECO:0000313" key="2">
    <source>
        <dbReference type="EMBL" id="ASU82708.1"/>
    </source>
</evidence>
<accession>A0A223S3L1</accession>
<sequence>MSDPMTRRMTSPRAITLLLLATGLIYAAQVHISTALAEPEPLSYASVQQDGDQVLADDPSGSGRVVEVIGNLDSAADIAVVVPGMGQNRDNFRHSYFGEGAVPYLNGQALYDELRRQEPDRDVAVVVWLGYEPPQIGDPLVATSVRARQGAKALVRFRQQVLPPETRITLVCHSYGTTVCGMAAREPGIAADVVALASPGMGVDDAGEIHARVWATRASDDWIRFVPSFQVHELGLGRGDPMKPDFGARTFSPGEISGHQNYFRPGSASLRTTARIVLGTAPLR</sequence>
<evidence type="ECO:0000259" key="1">
    <source>
        <dbReference type="Pfam" id="PF06259"/>
    </source>
</evidence>
<protein>
    <recommendedName>
        <fullName evidence="1">DUF1023 domain-containing protein</fullName>
    </recommendedName>
</protein>
<feature type="domain" description="DUF1023" evidence="1">
    <location>
        <begin position="58"/>
        <end position="230"/>
    </location>
</feature>
<reference evidence="2 3" key="1">
    <citation type="submission" date="2017-08" db="EMBL/GenBank/DDBJ databases">
        <title>The complete genome sequence of Nocardiopsis gilva YIM 90087.</title>
        <authorList>
            <person name="Yin M."/>
            <person name="Tang S."/>
        </authorList>
    </citation>
    <scope>NUCLEOTIDE SEQUENCE [LARGE SCALE GENOMIC DNA]</scope>
    <source>
        <strain evidence="2 3">YIM 90087</strain>
    </source>
</reference>